<gene>
    <name evidence="3" type="ORF">EUU22_09445</name>
</gene>
<dbReference type="InterPro" id="IPR024467">
    <property type="entry name" value="Xre/MbcA/ParS-like_toxin-bd"/>
</dbReference>
<dbReference type="AlphaFoldDB" id="A0A4Q2TAZ3"/>
<sequence length="127" mass="13604">MLEALEKPSAPASEATVVTKAVVNAADRLGLSARTLAAVLGLSEASVSRMKRLDFRLERGSKPFELALLFIRVFRSLDAITGGDEAVARNWLRNENTALGAVPAQKILTVSGLVDVLAYLDARRALV</sequence>
<dbReference type="Pfam" id="PF09722">
    <property type="entry name" value="Xre_MbcA_ParS_C"/>
    <property type="match status" value="1"/>
</dbReference>
<dbReference type="GO" id="GO:0003677">
    <property type="term" value="F:DNA binding"/>
    <property type="evidence" value="ECO:0007669"/>
    <property type="project" value="InterPro"/>
</dbReference>
<dbReference type="OrthoDB" id="8481084at2"/>
<feature type="domain" description="Antitoxin Xre-like helix-turn-helix" evidence="2">
    <location>
        <begin position="12"/>
        <end position="72"/>
    </location>
</feature>
<name>A0A4Q2TAZ3_9HYPH</name>
<accession>A0A4Q2TAZ3</accession>
<evidence type="ECO:0000259" key="1">
    <source>
        <dbReference type="Pfam" id="PF09722"/>
    </source>
</evidence>
<dbReference type="Pfam" id="PF20432">
    <property type="entry name" value="Xre-like-HTH"/>
    <property type="match status" value="1"/>
</dbReference>
<evidence type="ECO:0000313" key="3">
    <source>
        <dbReference type="EMBL" id="RYC15252.1"/>
    </source>
</evidence>
<dbReference type="Proteomes" id="UP000291088">
    <property type="component" value="Unassembled WGS sequence"/>
</dbReference>
<evidence type="ECO:0000313" key="4">
    <source>
        <dbReference type="Proteomes" id="UP000291088"/>
    </source>
</evidence>
<protein>
    <submittedName>
        <fullName evidence="3">DUF2384 domain-containing protein</fullName>
    </submittedName>
</protein>
<evidence type="ECO:0000259" key="2">
    <source>
        <dbReference type="Pfam" id="PF20432"/>
    </source>
</evidence>
<reference evidence="3 4" key="1">
    <citation type="submission" date="2019-01" db="EMBL/GenBank/DDBJ databases">
        <authorList>
            <person name="Deng T."/>
        </authorList>
    </citation>
    <scope>NUCLEOTIDE SEQUENCE [LARGE SCALE GENOMIC DNA]</scope>
    <source>
        <strain evidence="3 4">F8825</strain>
    </source>
</reference>
<dbReference type="InterPro" id="IPR046847">
    <property type="entry name" value="Xre-like_HTH"/>
</dbReference>
<dbReference type="EMBL" id="SDVB01000196">
    <property type="protein sequence ID" value="RYC15252.1"/>
    <property type="molecule type" value="Genomic_DNA"/>
</dbReference>
<keyword evidence="4" id="KW-1185">Reference proteome</keyword>
<organism evidence="3 4">
    <name type="scientific">Ciceribacter ferrooxidans</name>
    <dbReference type="NCBI Taxonomy" id="2509717"/>
    <lineage>
        <taxon>Bacteria</taxon>
        <taxon>Pseudomonadati</taxon>
        <taxon>Pseudomonadota</taxon>
        <taxon>Alphaproteobacteria</taxon>
        <taxon>Hyphomicrobiales</taxon>
        <taxon>Rhizobiaceae</taxon>
        <taxon>Ciceribacter</taxon>
    </lineage>
</organism>
<feature type="domain" description="Antitoxin Xre/MbcA/ParS-like toxin-binding" evidence="1">
    <location>
        <begin position="76"/>
        <end position="124"/>
    </location>
</feature>
<proteinExistence type="predicted"/>
<comment type="caution">
    <text evidence="3">The sequence shown here is derived from an EMBL/GenBank/DDBJ whole genome shotgun (WGS) entry which is preliminary data.</text>
</comment>
<dbReference type="RefSeq" id="WP_129331785.1">
    <property type="nucleotide sequence ID" value="NZ_SDVB01000196.1"/>
</dbReference>